<dbReference type="Gene3D" id="3.40.50.10130">
    <property type="match status" value="1"/>
</dbReference>
<evidence type="ECO:0000256" key="2">
    <source>
        <dbReference type="ARBA" id="ARBA00010015"/>
    </source>
</evidence>
<proteinExistence type="inferred from homology"/>
<dbReference type="FunFam" id="1.10.150.20:FF:000038">
    <property type="entry name" value="DNA repair endonuclease UVH1"/>
    <property type="match status" value="1"/>
</dbReference>
<dbReference type="InterPro" id="IPR047520">
    <property type="entry name" value="XPF_nuclease"/>
</dbReference>
<dbReference type="InterPro" id="IPR006166">
    <property type="entry name" value="ERCC4_domain"/>
</dbReference>
<keyword evidence="8" id="KW-0234">DNA repair</keyword>
<dbReference type="GO" id="GO:1901255">
    <property type="term" value="P:nucleotide-excision repair involved in interstrand cross-link repair"/>
    <property type="evidence" value="ECO:0007669"/>
    <property type="project" value="TreeGrafter"/>
</dbReference>
<evidence type="ECO:0000313" key="12">
    <source>
        <dbReference type="EMBL" id="JAT52764.1"/>
    </source>
</evidence>
<dbReference type="GO" id="GO:0000724">
    <property type="term" value="P:double-strand break repair via homologous recombination"/>
    <property type="evidence" value="ECO:0007669"/>
    <property type="project" value="TreeGrafter"/>
</dbReference>
<evidence type="ECO:0000256" key="5">
    <source>
        <dbReference type="ARBA" id="ARBA00022763"/>
    </source>
</evidence>
<dbReference type="PANTHER" id="PTHR10150">
    <property type="entry name" value="DNA REPAIR ENDONUCLEASE XPF"/>
    <property type="match status" value="1"/>
</dbReference>
<dbReference type="PANTHER" id="PTHR10150:SF0">
    <property type="entry name" value="DNA REPAIR ENDONUCLEASE XPF"/>
    <property type="match status" value="1"/>
</dbReference>
<organism evidence="12">
    <name type="scientific">Anthurium amnicola</name>
    <dbReference type="NCBI Taxonomy" id="1678845"/>
    <lineage>
        <taxon>Eukaryota</taxon>
        <taxon>Viridiplantae</taxon>
        <taxon>Streptophyta</taxon>
        <taxon>Embryophyta</taxon>
        <taxon>Tracheophyta</taxon>
        <taxon>Spermatophyta</taxon>
        <taxon>Magnoliopsida</taxon>
        <taxon>Liliopsida</taxon>
        <taxon>Araceae</taxon>
        <taxon>Pothoideae</taxon>
        <taxon>Potheae</taxon>
        <taxon>Anthurium</taxon>
    </lineage>
</organism>
<gene>
    <name evidence="12" type="primary">UVH1_0</name>
    <name evidence="12" type="ORF">g.74336</name>
</gene>
<keyword evidence="5" id="KW-0227">DNA damage</keyword>
<feature type="domain" description="ERCC4" evidence="11">
    <location>
        <begin position="321"/>
        <end position="401"/>
    </location>
</feature>
<dbReference type="GO" id="GO:0000014">
    <property type="term" value="F:single-stranded DNA endodeoxyribonuclease activity"/>
    <property type="evidence" value="ECO:0007669"/>
    <property type="project" value="TreeGrafter"/>
</dbReference>
<dbReference type="EMBL" id="GDJX01015172">
    <property type="protein sequence ID" value="JAT52764.1"/>
    <property type="molecule type" value="Transcribed_RNA"/>
</dbReference>
<evidence type="ECO:0000256" key="7">
    <source>
        <dbReference type="ARBA" id="ARBA00023125"/>
    </source>
</evidence>
<dbReference type="GO" id="GO:0003684">
    <property type="term" value="F:damaged DNA binding"/>
    <property type="evidence" value="ECO:0007669"/>
    <property type="project" value="TreeGrafter"/>
</dbReference>
<keyword evidence="4 12" id="KW-0255">Endonuclease</keyword>
<dbReference type="Gene3D" id="1.10.150.20">
    <property type="entry name" value="5' to 3' exonuclease, C-terminal subdomain"/>
    <property type="match status" value="1"/>
</dbReference>
<dbReference type="SMART" id="SM00891">
    <property type="entry name" value="ERCC4"/>
    <property type="match status" value="1"/>
</dbReference>
<dbReference type="SUPFAM" id="SSF47781">
    <property type="entry name" value="RuvA domain 2-like"/>
    <property type="match status" value="1"/>
</dbReference>
<feature type="compositionally biased region" description="Low complexity" evidence="10">
    <location>
        <begin position="293"/>
        <end position="306"/>
    </location>
</feature>
<keyword evidence="6" id="KW-0378">Hydrolase</keyword>
<dbReference type="Pfam" id="PF02732">
    <property type="entry name" value="ERCC4"/>
    <property type="match status" value="1"/>
</dbReference>
<comment type="similarity">
    <text evidence="2">Belongs to the XPF family.</text>
</comment>
<evidence type="ECO:0000259" key="11">
    <source>
        <dbReference type="SMART" id="SM00891"/>
    </source>
</evidence>
<dbReference type="GO" id="GO:0003697">
    <property type="term" value="F:single-stranded DNA binding"/>
    <property type="evidence" value="ECO:0007669"/>
    <property type="project" value="TreeGrafter"/>
</dbReference>
<dbReference type="FunFam" id="3.40.50.10130:FF:000002">
    <property type="entry name" value="DNA repair endonuclease XPF"/>
    <property type="match status" value="1"/>
</dbReference>
<keyword evidence="9" id="KW-0539">Nucleus</keyword>
<comment type="subcellular location">
    <subcellularLocation>
        <location evidence="1">Nucleus</location>
    </subcellularLocation>
</comment>
<keyword evidence="3" id="KW-0540">Nuclease</keyword>
<dbReference type="InterPro" id="IPR010994">
    <property type="entry name" value="RuvA_2-like"/>
</dbReference>
<feature type="region of interest" description="Disordered" evidence="10">
    <location>
        <begin position="293"/>
        <end position="312"/>
    </location>
</feature>
<dbReference type="CDD" id="cd20078">
    <property type="entry name" value="XPF_nuclease_XPF_euk"/>
    <property type="match status" value="1"/>
</dbReference>
<reference evidence="12" key="1">
    <citation type="submission" date="2015-07" db="EMBL/GenBank/DDBJ databases">
        <title>Transcriptome Assembly of Anthurium amnicola.</title>
        <authorList>
            <person name="Suzuki J."/>
        </authorList>
    </citation>
    <scope>NUCLEOTIDE SEQUENCE</scope>
</reference>
<dbReference type="InterPro" id="IPR011335">
    <property type="entry name" value="Restrct_endonuc-II-like"/>
</dbReference>
<sequence>MQLEDFIEMGSQKVMQKEWENYLLGKAELLGLQKRHKKMSRDPKGFGVLNGEVPVGPGEKTGASSISQLENDALLVAASEISTLANEEAVAGSISEARTGTVKHRNGKGQGKGQVRKFSVKNLTSSGKNKKMIVGETIKSESTPENMVHGKPSVEDAGGLRENMLAGGPELKGVLRKHAYPSVDTVFTDSKPLPPVQFYALESDQNILDMLKPSVIIVYHPDMRFVREVEIYKAEHPLKKLKVYFLFYEDSTEAQKFEASIRRENGAFESLIRQKSLMMIPVDQDGRCLGFSASSEPQSSISQNSITRKAGGRTASEKEMQVIVDMREFNSTLPNVLHQKGMRIIPVTLEVGDYVLSPSICVERKSVMDLFQSFASGRLYHQVETMVRYYQLPVLLIEFSQDKSFSFQSASDISDDVSPTNIISKLSLLVLHFPRLRLVWSRSVHATAEIFASLKANQDEPDESKAMRVGVPSENGIVENDVRAENYNTSAIEFLRRLPGVTDSNYRALMDGCKSLAELALLPVERLAELMGGQKAARTLREFLDAKCPTML</sequence>
<evidence type="ECO:0000256" key="10">
    <source>
        <dbReference type="SAM" id="MobiDB-lite"/>
    </source>
</evidence>
<protein>
    <submittedName>
        <fullName evidence="12">DNA repair endonuclease UVH1</fullName>
    </submittedName>
</protein>
<name>A0A1D1YDT0_9ARAE</name>
<dbReference type="SUPFAM" id="SSF52980">
    <property type="entry name" value="Restriction endonuclease-like"/>
    <property type="match status" value="1"/>
</dbReference>
<dbReference type="AlphaFoldDB" id="A0A1D1YDT0"/>
<accession>A0A1D1YDT0</accession>
<evidence type="ECO:0000256" key="4">
    <source>
        <dbReference type="ARBA" id="ARBA00022759"/>
    </source>
</evidence>
<evidence type="ECO:0000256" key="6">
    <source>
        <dbReference type="ARBA" id="ARBA00022801"/>
    </source>
</evidence>
<evidence type="ECO:0000256" key="9">
    <source>
        <dbReference type="ARBA" id="ARBA00023242"/>
    </source>
</evidence>
<evidence type="ECO:0000256" key="3">
    <source>
        <dbReference type="ARBA" id="ARBA00022722"/>
    </source>
</evidence>
<dbReference type="GO" id="GO:0000110">
    <property type="term" value="C:nucleotide-excision repair factor 1 complex"/>
    <property type="evidence" value="ECO:0007669"/>
    <property type="project" value="TreeGrafter"/>
</dbReference>
<evidence type="ECO:0000256" key="1">
    <source>
        <dbReference type="ARBA" id="ARBA00004123"/>
    </source>
</evidence>
<keyword evidence="7" id="KW-0238">DNA-binding</keyword>
<evidence type="ECO:0000256" key="8">
    <source>
        <dbReference type="ARBA" id="ARBA00023204"/>
    </source>
</evidence>
<dbReference type="GO" id="GO:0000712">
    <property type="term" value="P:resolution of meiotic recombination intermediates"/>
    <property type="evidence" value="ECO:0007669"/>
    <property type="project" value="TreeGrafter"/>
</dbReference>